<dbReference type="OMA" id="DQMERVC"/>
<dbReference type="GO" id="GO:0031901">
    <property type="term" value="C:early endosome membrane"/>
    <property type="evidence" value="ECO:0007669"/>
    <property type="project" value="UniProtKB-SubCell"/>
</dbReference>
<dbReference type="InterPro" id="IPR036871">
    <property type="entry name" value="PX_dom_sf"/>
</dbReference>
<evidence type="ECO:0000256" key="5">
    <source>
        <dbReference type="ARBA" id="ARBA00023121"/>
    </source>
</evidence>
<evidence type="ECO:0000256" key="1">
    <source>
        <dbReference type="ARBA" id="ARBA00004469"/>
    </source>
</evidence>
<evidence type="ECO:0000313" key="9">
    <source>
        <dbReference type="Ensembl" id="ENSATEP00000047478.1"/>
    </source>
</evidence>
<feature type="region of interest" description="Disordered" evidence="7">
    <location>
        <begin position="60"/>
        <end position="115"/>
    </location>
</feature>
<accession>A0A7N6AFW9</accession>
<keyword evidence="2" id="KW-0813">Transport</keyword>
<feature type="region of interest" description="Disordered" evidence="7">
    <location>
        <begin position="16"/>
        <end position="39"/>
    </location>
</feature>
<organism evidence="9 10">
    <name type="scientific">Anabas testudineus</name>
    <name type="common">Climbing perch</name>
    <name type="synonym">Anthias testudineus</name>
    <dbReference type="NCBI Taxonomy" id="64144"/>
    <lineage>
        <taxon>Eukaryota</taxon>
        <taxon>Metazoa</taxon>
        <taxon>Chordata</taxon>
        <taxon>Craniata</taxon>
        <taxon>Vertebrata</taxon>
        <taxon>Euteleostomi</taxon>
        <taxon>Actinopterygii</taxon>
        <taxon>Neopterygii</taxon>
        <taxon>Teleostei</taxon>
        <taxon>Neoteleostei</taxon>
        <taxon>Acanthomorphata</taxon>
        <taxon>Anabantaria</taxon>
        <taxon>Anabantiformes</taxon>
        <taxon>Anabantoidei</taxon>
        <taxon>Anabantidae</taxon>
        <taxon>Anabas</taxon>
    </lineage>
</organism>
<reference evidence="9" key="2">
    <citation type="submission" date="2025-08" db="UniProtKB">
        <authorList>
            <consortium name="Ensembl"/>
        </authorList>
    </citation>
    <scope>IDENTIFICATION</scope>
</reference>
<feature type="domain" description="PX" evidence="8">
    <location>
        <begin position="143"/>
        <end position="260"/>
    </location>
</feature>
<dbReference type="SUPFAM" id="SSF64268">
    <property type="entry name" value="PX domain"/>
    <property type="match status" value="1"/>
</dbReference>
<proteinExistence type="predicted"/>
<keyword evidence="10" id="KW-1185">Reference proteome</keyword>
<dbReference type="PANTHER" id="PTHR20939:SF10">
    <property type="entry name" value="SORTING NEXIN-21"/>
    <property type="match status" value="1"/>
</dbReference>
<evidence type="ECO:0000256" key="2">
    <source>
        <dbReference type="ARBA" id="ARBA00022448"/>
    </source>
</evidence>
<dbReference type="Gene3D" id="3.30.1520.10">
    <property type="entry name" value="Phox-like domain"/>
    <property type="match status" value="1"/>
</dbReference>
<evidence type="ECO:0000256" key="6">
    <source>
        <dbReference type="ARBA" id="ARBA00023136"/>
    </source>
</evidence>
<keyword evidence="5" id="KW-0446">Lipid-binding</keyword>
<dbReference type="AlphaFoldDB" id="A0A7N6AFW9"/>
<comment type="subcellular location">
    <subcellularLocation>
        <location evidence="1">Early endosome membrane</location>
        <topology evidence="1">Peripheral membrane protein</topology>
        <orientation evidence="1">Cytoplasmic side</orientation>
    </subcellularLocation>
</comment>
<keyword evidence="6" id="KW-0472">Membrane</keyword>
<dbReference type="GeneTree" id="ENSGT00530000063759"/>
<dbReference type="PROSITE" id="PS50195">
    <property type="entry name" value="PX"/>
    <property type="match status" value="1"/>
</dbReference>
<protein>
    <recommendedName>
        <fullName evidence="8">PX domain-containing protein</fullName>
    </recommendedName>
</protein>
<reference evidence="9" key="3">
    <citation type="submission" date="2025-09" db="UniProtKB">
        <authorList>
            <consortium name="Ensembl"/>
        </authorList>
    </citation>
    <scope>IDENTIFICATION</scope>
</reference>
<feature type="compositionally biased region" description="Acidic residues" evidence="7">
    <location>
        <begin position="61"/>
        <end position="73"/>
    </location>
</feature>
<dbReference type="Ensembl" id="ENSATET00000071427.2">
    <property type="protein sequence ID" value="ENSATEP00000047478.1"/>
    <property type="gene ID" value="ENSATEG00000025613.2"/>
</dbReference>
<dbReference type="InParanoid" id="A0A7N6AFW9"/>
<dbReference type="Pfam" id="PF00787">
    <property type="entry name" value="PX"/>
    <property type="match status" value="1"/>
</dbReference>
<dbReference type="FunCoup" id="A0A7N6AFW9">
    <property type="interactions" value="662"/>
</dbReference>
<sequence length="439" mass="49242">MASRLLDRLKRSLFKDGQGVGHQQEAGGGPEEEAFNQDRWEAELEEEECVTERLGGTLCFDSEEGGAVEDGAEGDGSGLDSDSDFLGESMEEGISSTDISPVGVSPVGPSPSSMLTRQLQDSWRNLRGLGGGSPVPSGRRLTDNILFEVTDASVVHDGSSKYVLYTIHVIQSGGSDKTPAIITRRYSDFQRLHATLRRNHGDHMERVCFPRKKLHRNFTAETIAKRSRAFEQYLSHLCSLNTLRGAPCVRLFFYLTDLQTGQVFIRVGRYQEALGPLLNAKRLQQKLGWAVFCDNQAQAPPPASSHWLFTLVGLSWCFQEVDQLEEARDHSDLALRVLTPAETRTSTDDGSLALDKPHSSADRPLPQTDEPWPRLNRPHPLLLPLLRAVVRQSWQTGKDKRQWEELLRPLEEQWARLDNQPTIKEFLVKYNLQENEAEG</sequence>
<dbReference type="GO" id="GO:0015031">
    <property type="term" value="P:protein transport"/>
    <property type="evidence" value="ECO:0007669"/>
    <property type="project" value="UniProtKB-KW"/>
</dbReference>
<keyword evidence="4" id="KW-0653">Protein transport</keyword>
<evidence type="ECO:0000256" key="7">
    <source>
        <dbReference type="SAM" id="MobiDB-lite"/>
    </source>
</evidence>
<dbReference type="Proteomes" id="UP000265040">
    <property type="component" value="Chromosome 7"/>
</dbReference>
<dbReference type="PANTHER" id="PTHR20939">
    <property type="entry name" value="SORTING NEXIN 20, 21"/>
    <property type="match status" value="1"/>
</dbReference>
<gene>
    <name evidence="9" type="primary">SNX21</name>
</gene>
<evidence type="ECO:0000256" key="4">
    <source>
        <dbReference type="ARBA" id="ARBA00022927"/>
    </source>
</evidence>
<evidence type="ECO:0000256" key="3">
    <source>
        <dbReference type="ARBA" id="ARBA00022753"/>
    </source>
</evidence>
<dbReference type="OrthoDB" id="5975050at2759"/>
<reference evidence="9" key="1">
    <citation type="submission" date="2021-04" db="EMBL/GenBank/DDBJ databases">
        <authorList>
            <consortium name="Wellcome Sanger Institute Data Sharing"/>
        </authorList>
    </citation>
    <scope>NUCLEOTIDE SEQUENCE [LARGE SCALE GENOMIC DNA]</scope>
</reference>
<keyword evidence="3" id="KW-0967">Endosome</keyword>
<dbReference type="RefSeq" id="XP_026223329.1">
    <property type="nucleotide sequence ID" value="XM_026367544.1"/>
</dbReference>
<dbReference type="InterPro" id="IPR001683">
    <property type="entry name" value="PX_dom"/>
</dbReference>
<feature type="compositionally biased region" description="Acidic residues" evidence="7">
    <location>
        <begin position="81"/>
        <end position="91"/>
    </location>
</feature>
<dbReference type="InterPro" id="IPR039937">
    <property type="entry name" value="SNX20/SNX21"/>
</dbReference>
<name>A0A7N6AFW9_ANATE</name>
<dbReference type="SMART" id="SM00312">
    <property type="entry name" value="PX"/>
    <property type="match status" value="1"/>
</dbReference>
<feature type="compositionally biased region" description="Low complexity" evidence="7">
    <location>
        <begin position="100"/>
        <end position="113"/>
    </location>
</feature>
<feature type="region of interest" description="Disordered" evidence="7">
    <location>
        <begin position="344"/>
        <end position="374"/>
    </location>
</feature>
<dbReference type="GeneID" id="113167139"/>
<dbReference type="GO" id="GO:1901981">
    <property type="term" value="F:phosphatidylinositol phosphate binding"/>
    <property type="evidence" value="ECO:0007669"/>
    <property type="project" value="TreeGrafter"/>
</dbReference>
<evidence type="ECO:0000259" key="8">
    <source>
        <dbReference type="PROSITE" id="PS50195"/>
    </source>
</evidence>
<evidence type="ECO:0000313" key="10">
    <source>
        <dbReference type="Proteomes" id="UP000265040"/>
    </source>
</evidence>